<feature type="transmembrane region" description="Helical" evidence="7">
    <location>
        <begin position="12"/>
        <end position="37"/>
    </location>
</feature>
<feature type="transmembrane region" description="Helical" evidence="7">
    <location>
        <begin position="386"/>
        <end position="405"/>
    </location>
</feature>
<dbReference type="Proteomes" id="UP000441523">
    <property type="component" value="Unassembled WGS sequence"/>
</dbReference>
<evidence type="ECO:0000313" key="9">
    <source>
        <dbReference type="Proteomes" id="UP000441523"/>
    </source>
</evidence>
<dbReference type="CDD" id="cd13136">
    <property type="entry name" value="MATE_DinF_like"/>
    <property type="match status" value="1"/>
</dbReference>
<feature type="transmembrane region" description="Helical" evidence="7">
    <location>
        <begin position="411"/>
        <end position="433"/>
    </location>
</feature>
<dbReference type="EMBL" id="VZZJ01000021">
    <property type="protein sequence ID" value="KAB1071045.1"/>
    <property type="molecule type" value="Genomic_DNA"/>
</dbReference>
<comment type="subcellular location">
    <subcellularLocation>
        <location evidence="1">Membrane</location>
        <topology evidence="1">Multi-pass membrane protein</topology>
    </subcellularLocation>
</comment>
<feature type="transmembrane region" description="Helical" evidence="7">
    <location>
        <begin position="241"/>
        <end position="260"/>
    </location>
</feature>
<organism evidence="8 9">
    <name type="scientific">Methylobacterium planeticum</name>
    <dbReference type="NCBI Taxonomy" id="2615211"/>
    <lineage>
        <taxon>Bacteria</taxon>
        <taxon>Pseudomonadati</taxon>
        <taxon>Pseudomonadota</taxon>
        <taxon>Alphaproteobacteria</taxon>
        <taxon>Hyphomicrobiales</taxon>
        <taxon>Methylobacteriaceae</taxon>
        <taxon>Methylobacterium</taxon>
    </lineage>
</organism>
<feature type="transmembrane region" description="Helical" evidence="7">
    <location>
        <begin position="133"/>
        <end position="154"/>
    </location>
</feature>
<dbReference type="RefSeq" id="WP_150965511.1">
    <property type="nucleotide sequence ID" value="NZ_VZZJ01000021.1"/>
</dbReference>
<dbReference type="PANTHER" id="PTHR42893">
    <property type="entry name" value="PROTEIN DETOXIFICATION 44, CHLOROPLASTIC-RELATED"/>
    <property type="match status" value="1"/>
</dbReference>
<feature type="compositionally biased region" description="Low complexity" evidence="6">
    <location>
        <begin position="448"/>
        <end position="463"/>
    </location>
</feature>
<feature type="transmembrane region" description="Helical" evidence="7">
    <location>
        <begin position="161"/>
        <end position="182"/>
    </location>
</feature>
<feature type="transmembrane region" description="Helical" evidence="7">
    <location>
        <begin position="90"/>
        <end position="113"/>
    </location>
</feature>
<keyword evidence="9" id="KW-1185">Reference proteome</keyword>
<feature type="region of interest" description="Disordered" evidence="6">
    <location>
        <begin position="446"/>
        <end position="479"/>
    </location>
</feature>
<dbReference type="AlphaFoldDB" id="A0A6N6MIX1"/>
<evidence type="ECO:0000256" key="7">
    <source>
        <dbReference type="SAM" id="Phobius"/>
    </source>
</evidence>
<keyword evidence="5 7" id="KW-0472">Membrane</keyword>
<evidence type="ECO:0000256" key="4">
    <source>
        <dbReference type="ARBA" id="ARBA00022989"/>
    </source>
</evidence>
<reference evidence="8 9" key="1">
    <citation type="submission" date="2019-09" db="EMBL/GenBank/DDBJ databases">
        <title>YIM 132548 draft genome.</title>
        <authorList>
            <person name="Jiang L."/>
        </authorList>
    </citation>
    <scope>NUCLEOTIDE SEQUENCE [LARGE SCALE GENOMIC DNA]</scope>
    <source>
        <strain evidence="8 9">YIM 132548</strain>
    </source>
</reference>
<dbReference type="InterPro" id="IPR002528">
    <property type="entry name" value="MATE_fam"/>
</dbReference>
<dbReference type="GO" id="GO:0005886">
    <property type="term" value="C:plasma membrane"/>
    <property type="evidence" value="ECO:0007669"/>
    <property type="project" value="TreeGrafter"/>
</dbReference>
<name>A0A6N6MIX1_9HYPH</name>
<evidence type="ECO:0000256" key="5">
    <source>
        <dbReference type="ARBA" id="ARBA00023136"/>
    </source>
</evidence>
<dbReference type="GO" id="GO:0042910">
    <property type="term" value="F:xenobiotic transmembrane transporter activity"/>
    <property type="evidence" value="ECO:0007669"/>
    <property type="project" value="InterPro"/>
</dbReference>
<evidence type="ECO:0000256" key="1">
    <source>
        <dbReference type="ARBA" id="ARBA00004141"/>
    </source>
</evidence>
<feature type="transmembrane region" description="Helical" evidence="7">
    <location>
        <begin position="43"/>
        <end position="63"/>
    </location>
</feature>
<feature type="transmembrane region" description="Helical" evidence="7">
    <location>
        <begin position="188"/>
        <end position="210"/>
    </location>
</feature>
<dbReference type="Pfam" id="PF01554">
    <property type="entry name" value="MatE"/>
    <property type="match status" value="2"/>
</dbReference>
<feature type="transmembrane region" description="Helical" evidence="7">
    <location>
        <begin position="353"/>
        <end position="374"/>
    </location>
</feature>
<dbReference type="PANTHER" id="PTHR42893:SF46">
    <property type="entry name" value="PROTEIN DETOXIFICATION 44, CHLOROPLASTIC"/>
    <property type="match status" value="1"/>
</dbReference>
<dbReference type="NCBIfam" id="TIGR00797">
    <property type="entry name" value="matE"/>
    <property type="match status" value="1"/>
</dbReference>
<dbReference type="GO" id="GO:0015297">
    <property type="term" value="F:antiporter activity"/>
    <property type="evidence" value="ECO:0007669"/>
    <property type="project" value="InterPro"/>
</dbReference>
<feature type="transmembrane region" description="Helical" evidence="7">
    <location>
        <begin position="315"/>
        <end position="337"/>
    </location>
</feature>
<keyword evidence="4 7" id="KW-1133">Transmembrane helix</keyword>
<proteinExistence type="inferred from homology"/>
<protein>
    <submittedName>
        <fullName evidence="8">MATE family efflux transporter</fullName>
    </submittedName>
</protein>
<keyword evidence="3 7" id="KW-0812">Transmembrane</keyword>
<feature type="transmembrane region" description="Helical" evidence="7">
    <location>
        <begin position="272"/>
        <end position="294"/>
    </location>
</feature>
<comment type="caution">
    <text evidence="8">The sequence shown here is derived from an EMBL/GenBank/DDBJ whole genome shotgun (WGS) entry which is preliminary data.</text>
</comment>
<evidence type="ECO:0000256" key="3">
    <source>
        <dbReference type="ARBA" id="ARBA00022692"/>
    </source>
</evidence>
<accession>A0A6N6MIX1</accession>
<evidence type="ECO:0000313" key="8">
    <source>
        <dbReference type="EMBL" id="KAB1071045.1"/>
    </source>
</evidence>
<evidence type="ECO:0000256" key="2">
    <source>
        <dbReference type="ARBA" id="ARBA00010199"/>
    </source>
</evidence>
<comment type="similarity">
    <text evidence="2">Belongs to the multi antimicrobial extrusion (MATE) (TC 2.A.66.1) family.</text>
</comment>
<evidence type="ECO:0000256" key="6">
    <source>
        <dbReference type="SAM" id="MobiDB-lite"/>
    </source>
</evidence>
<gene>
    <name evidence="8" type="ORF">F6X51_20375</name>
</gene>
<sequence>MISPGPVTGRRVLALALPMTLANVTTPLLGFVGAAVIGRLGDAALLGAIALGAVIFDAIFWSFGSLRMATAGLTAQAVGAREPAEVDRTLARALAAGTLAGLVLVALQGPIAAGAFGLSGASPAVTAGLATYFHIRIFAAPFTLANYAVLGSILGRGRTDLGLVLQVAINLVNIALTLALVLGFGLGIAGAALATLLAEAAGVGLGLVLLGRLGTHPFRVPLGALRDPASLRRMLSVNADVIIRTLALVAAIAIFSALGARSGDTVLAANAVLWNLFLIGGFFLDGFATAAETLCGQAVGARDEAGFRRAVALSLRWCLGFGLAVSLVSLVFGPAFIDTVTTSPEVRESARRYLLLAALAPFVAATPFAFDGIYIGATWTRAMRNLMLAALLAYGLALAAVQAAALGNTGLWLSFLGFLAARGIGQALAYPGLARQAFAGRVIETRAPDPGADAPGSAGGLPARRGEPAVSADSSRSSR</sequence>
<dbReference type="InterPro" id="IPR044644">
    <property type="entry name" value="DinF-like"/>
</dbReference>